<gene>
    <name evidence="1" type="ORF">MGAL_10B039044</name>
</gene>
<proteinExistence type="predicted"/>
<dbReference type="EMBL" id="UYJE01006422">
    <property type="protein sequence ID" value="VDI45897.1"/>
    <property type="molecule type" value="Genomic_DNA"/>
</dbReference>
<name>A0A8B6F8X4_MYTGA</name>
<dbReference type="AlphaFoldDB" id="A0A8B6F8X4"/>
<reference evidence="1" key="1">
    <citation type="submission" date="2018-11" db="EMBL/GenBank/DDBJ databases">
        <authorList>
            <person name="Alioto T."/>
            <person name="Alioto T."/>
        </authorList>
    </citation>
    <scope>NUCLEOTIDE SEQUENCE</scope>
</reference>
<organism evidence="1 2">
    <name type="scientific">Mytilus galloprovincialis</name>
    <name type="common">Mediterranean mussel</name>
    <dbReference type="NCBI Taxonomy" id="29158"/>
    <lineage>
        <taxon>Eukaryota</taxon>
        <taxon>Metazoa</taxon>
        <taxon>Spiralia</taxon>
        <taxon>Lophotrochozoa</taxon>
        <taxon>Mollusca</taxon>
        <taxon>Bivalvia</taxon>
        <taxon>Autobranchia</taxon>
        <taxon>Pteriomorphia</taxon>
        <taxon>Mytilida</taxon>
        <taxon>Mytiloidea</taxon>
        <taxon>Mytilidae</taxon>
        <taxon>Mytilinae</taxon>
        <taxon>Mytilus</taxon>
    </lineage>
</organism>
<evidence type="ECO:0000313" key="2">
    <source>
        <dbReference type="Proteomes" id="UP000596742"/>
    </source>
</evidence>
<sequence length="229" mass="26866">MDPVKLNDICIIQSQGQINITAYEPTIVAFEIPETLLGVLPLLISCYDSLLFKKIWKKTGSMLLTNKNRRLTIEEVFSEIWKPSYEQWKLLQEKLIKGRIQLSEYDEFFQNTQIEELRRECNLLGEKNGNTDWIEQRLAELEQYKFILRCSSAANLIHEIVTVYGITGNFKDIQNILELVKHTEAFFVKVDATSEVYRTLSSVDYLHEDCLKAFIECKELIEWIRETMK</sequence>
<comment type="caution">
    <text evidence="1">The sequence shown here is derived from an EMBL/GenBank/DDBJ whole genome shotgun (WGS) entry which is preliminary data.</text>
</comment>
<protein>
    <submittedName>
        <fullName evidence="1">Uncharacterized protein</fullName>
    </submittedName>
</protein>
<feature type="non-terminal residue" evidence="1">
    <location>
        <position position="229"/>
    </location>
</feature>
<evidence type="ECO:0000313" key="1">
    <source>
        <dbReference type="EMBL" id="VDI45897.1"/>
    </source>
</evidence>
<accession>A0A8B6F8X4</accession>
<dbReference type="Proteomes" id="UP000596742">
    <property type="component" value="Unassembled WGS sequence"/>
</dbReference>
<dbReference type="OrthoDB" id="6142015at2759"/>
<keyword evidence="2" id="KW-1185">Reference proteome</keyword>